<evidence type="ECO:0000259" key="2">
    <source>
        <dbReference type="Pfam" id="PF08327"/>
    </source>
</evidence>
<dbReference type="Proteomes" id="UP000557717">
    <property type="component" value="Unassembled WGS sequence"/>
</dbReference>
<dbReference type="InterPro" id="IPR013538">
    <property type="entry name" value="ASHA1/2-like_C"/>
</dbReference>
<proteinExistence type="inferred from homology"/>
<comment type="similarity">
    <text evidence="1">Belongs to the AHA1 family.</text>
</comment>
<reference evidence="3 4" key="1">
    <citation type="submission" date="2020-08" db="EMBL/GenBank/DDBJ databases">
        <title>Genomic Encyclopedia of Type Strains, Phase IV (KMG-IV): sequencing the most valuable type-strain genomes for metagenomic binning, comparative biology and taxonomic classification.</title>
        <authorList>
            <person name="Goeker M."/>
        </authorList>
    </citation>
    <scope>NUCLEOTIDE SEQUENCE [LARGE SCALE GENOMIC DNA]</scope>
    <source>
        <strain evidence="3 4">YC6886</strain>
    </source>
</reference>
<evidence type="ECO:0000256" key="1">
    <source>
        <dbReference type="ARBA" id="ARBA00006817"/>
    </source>
</evidence>
<keyword evidence="4" id="KW-1185">Reference proteome</keyword>
<evidence type="ECO:0000313" key="4">
    <source>
        <dbReference type="Proteomes" id="UP000557717"/>
    </source>
</evidence>
<dbReference type="Pfam" id="PF08327">
    <property type="entry name" value="AHSA1"/>
    <property type="match status" value="1"/>
</dbReference>
<sequence>MSLFNQSRTFPYPPEEVFESIRRPELLAAWWGPEGFTNTFDVFEFRPGGLWVFTMHGPDGRDYPNESKFLEIEEPSRVRLRHTVLPIFELTLSLESVPGGTEITWEAEFENEEFAEQMRDFLETANRQNLDRWAEVLLQFYGPPEESAN</sequence>
<dbReference type="InterPro" id="IPR023393">
    <property type="entry name" value="START-like_dom_sf"/>
</dbReference>
<protein>
    <recommendedName>
        <fullName evidence="2">Activator of Hsp90 ATPase homologue 1/2-like C-terminal domain-containing protein</fullName>
    </recommendedName>
</protein>
<evidence type="ECO:0000313" key="3">
    <source>
        <dbReference type="EMBL" id="MBB5352014.1"/>
    </source>
</evidence>
<dbReference type="Gene3D" id="3.30.530.20">
    <property type="match status" value="1"/>
</dbReference>
<dbReference type="EMBL" id="JACHFD010000010">
    <property type="protein sequence ID" value="MBB5352014.1"/>
    <property type="molecule type" value="Genomic_DNA"/>
</dbReference>
<organism evidence="3 4">
    <name type="scientific">Haloferula luteola</name>
    <dbReference type="NCBI Taxonomy" id="595692"/>
    <lineage>
        <taxon>Bacteria</taxon>
        <taxon>Pseudomonadati</taxon>
        <taxon>Verrucomicrobiota</taxon>
        <taxon>Verrucomicrobiia</taxon>
        <taxon>Verrucomicrobiales</taxon>
        <taxon>Verrucomicrobiaceae</taxon>
        <taxon>Haloferula</taxon>
    </lineage>
</organism>
<dbReference type="AlphaFoldDB" id="A0A840V8U7"/>
<feature type="domain" description="Activator of Hsp90 ATPase homologue 1/2-like C-terminal" evidence="2">
    <location>
        <begin position="12"/>
        <end position="132"/>
    </location>
</feature>
<dbReference type="SUPFAM" id="SSF55961">
    <property type="entry name" value="Bet v1-like"/>
    <property type="match status" value="1"/>
</dbReference>
<dbReference type="RefSeq" id="WP_184018702.1">
    <property type="nucleotide sequence ID" value="NZ_JACHFD010000010.1"/>
</dbReference>
<name>A0A840V8U7_9BACT</name>
<gene>
    <name evidence="3" type="ORF">HNR46_002255</name>
</gene>
<comment type="caution">
    <text evidence="3">The sequence shown here is derived from an EMBL/GenBank/DDBJ whole genome shotgun (WGS) entry which is preliminary data.</text>
</comment>
<accession>A0A840V8U7</accession>